<dbReference type="PANTHER" id="PTHR36509:SF2">
    <property type="entry name" value="BLL3101 PROTEIN"/>
    <property type="match status" value="1"/>
</dbReference>
<keyword evidence="5" id="KW-1185">Reference proteome</keyword>
<proteinExistence type="predicted"/>
<dbReference type="Proteomes" id="UP001500738">
    <property type="component" value="Unassembled WGS sequence"/>
</dbReference>
<accession>A0ABN1MDA6</accession>
<feature type="signal peptide" evidence="1">
    <location>
        <begin position="1"/>
        <end position="19"/>
    </location>
</feature>
<dbReference type="Pfam" id="PF06742">
    <property type="entry name" value="DUF1214"/>
    <property type="match status" value="1"/>
</dbReference>
<dbReference type="RefSeq" id="WP_215355153.1">
    <property type="nucleotide sequence ID" value="NZ_BAAAFE010000010.1"/>
</dbReference>
<dbReference type="InterPro" id="IPR010621">
    <property type="entry name" value="DUF1214"/>
</dbReference>
<dbReference type="Pfam" id="PF06863">
    <property type="entry name" value="DUF1254"/>
    <property type="match status" value="1"/>
</dbReference>
<sequence length="468" mass="50673">MKSLLALLTMLFAFPPAFGSAAAAEAAPVSEDEAYTIGIEAYTYAYPLVLMETTRRVATNTGAPGRMRAPVNRFGHMKSYPDATFRDVVRPNADTLYSTLWFDVGKEPLVLTLPNTGGRYHVIPLMDMWTDVFATLGTRTTGNDGGTAAIVGPNWKGSLPKDMRMIRSPTEMGWIIGRIQTNGAADYDHVHSLQAGIKAAPLSQWGKPGAATAAPTPDPSVDMKTPPVQQVAAMAPQAFFASFAELMKRNPPHASDYSVVLRMERLGIVPGQSFDLAQADPAIQRGLTRAAADALQRIVARRKALPITRNGWGAIGSTVGVYGNDYLARAFIGFAGLGALPPEEAVYPMAVLGDDGKPLTGAANYVLHFEKDQIPPADAFWSLTMYGEDQFFVANPIDRFAIGDRDKLKFNADGSLDLYIQRASPGADKEANWLPAPAGPFTMNLRLYLPQRRATDGSWMVPPVKRVP</sequence>
<organism evidence="4 5">
    <name type="scientific">Sphingopyxis soli</name>
    <dbReference type="NCBI Taxonomy" id="592051"/>
    <lineage>
        <taxon>Bacteria</taxon>
        <taxon>Pseudomonadati</taxon>
        <taxon>Pseudomonadota</taxon>
        <taxon>Alphaproteobacteria</taxon>
        <taxon>Sphingomonadales</taxon>
        <taxon>Sphingomonadaceae</taxon>
        <taxon>Sphingopyxis</taxon>
    </lineage>
</organism>
<gene>
    <name evidence="4" type="ORF">GCM10009115_32750</name>
</gene>
<dbReference type="SUPFAM" id="SSF160935">
    <property type="entry name" value="VPA0735-like"/>
    <property type="match status" value="1"/>
</dbReference>
<comment type="caution">
    <text evidence="4">The sequence shown here is derived from an EMBL/GenBank/DDBJ whole genome shotgun (WGS) entry which is preliminary data.</text>
</comment>
<dbReference type="Gene3D" id="2.60.40.1610">
    <property type="entry name" value="Domain of unknown function DUF1254"/>
    <property type="match status" value="1"/>
</dbReference>
<feature type="domain" description="DUF1254" evidence="3">
    <location>
        <begin position="71"/>
        <end position="201"/>
    </location>
</feature>
<dbReference type="PANTHER" id="PTHR36509">
    <property type="entry name" value="BLL3101 PROTEIN"/>
    <property type="match status" value="1"/>
</dbReference>
<dbReference type="InterPro" id="IPR037049">
    <property type="entry name" value="DUF1214_C_sf"/>
</dbReference>
<name>A0ABN1MDA6_9SPHN</name>
<feature type="domain" description="DUF1214" evidence="2">
    <location>
        <begin position="344"/>
        <end position="451"/>
    </location>
</feature>
<reference evidence="4 5" key="1">
    <citation type="journal article" date="2019" name="Int. J. Syst. Evol. Microbiol.">
        <title>The Global Catalogue of Microorganisms (GCM) 10K type strain sequencing project: providing services to taxonomists for standard genome sequencing and annotation.</title>
        <authorList>
            <consortium name="The Broad Institute Genomics Platform"/>
            <consortium name="The Broad Institute Genome Sequencing Center for Infectious Disease"/>
            <person name="Wu L."/>
            <person name="Ma J."/>
        </authorList>
    </citation>
    <scope>NUCLEOTIDE SEQUENCE [LARGE SCALE GENOMIC DNA]</scope>
    <source>
        <strain evidence="4 5">JCM 15910</strain>
    </source>
</reference>
<evidence type="ECO:0000256" key="1">
    <source>
        <dbReference type="SAM" id="SignalP"/>
    </source>
</evidence>
<evidence type="ECO:0000259" key="2">
    <source>
        <dbReference type="Pfam" id="PF06742"/>
    </source>
</evidence>
<dbReference type="InterPro" id="IPR037050">
    <property type="entry name" value="DUF1254_sf"/>
</dbReference>
<dbReference type="EMBL" id="BAAAFE010000010">
    <property type="protein sequence ID" value="GAA0866915.1"/>
    <property type="molecule type" value="Genomic_DNA"/>
</dbReference>
<protein>
    <submittedName>
        <fullName evidence="4">DUF1254 domain-containing protein</fullName>
    </submittedName>
</protein>
<dbReference type="InterPro" id="IPR010679">
    <property type="entry name" value="DUF1254"/>
</dbReference>
<feature type="chain" id="PRO_5046887045" evidence="1">
    <location>
        <begin position="20"/>
        <end position="468"/>
    </location>
</feature>
<keyword evidence="1" id="KW-0732">Signal</keyword>
<evidence type="ECO:0000313" key="5">
    <source>
        <dbReference type="Proteomes" id="UP001500738"/>
    </source>
</evidence>
<evidence type="ECO:0000259" key="3">
    <source>
        <dbReference type="Pfam" id="PF06863"/>
    </source>
</evidence>
<dbReference type="Gene3D" id="2.60.120.600">
    <property type="entry name" value="Domain of unknown function DUF1214, C-terminal domain"/>
    <property type="match status" value="1"/>
</dbReference>
<evidence type="ECO:0000313" key="4">
    <source>
        <dbReference type="EMBL" id="GAA0866915.1"/>
    </source>
</evidence>